<name>A0A0M3HIH9_ASCLU</name>
<accession>A0A0M3HIH9</accession>
<sequence>MREYKENKDVADRPSRNVTTHKDIKLHIYLAYKEVASCKLEQTSNASTSKAYKHRLTVQQQTAASTVELLRSLWLSLVVYGWISTTRLPYSIITI</sequence>
<reference evidence="2" key="1">
    <citation type="submission" date="2017-02" db="UniProtKB">
        <authorList>
            <consortium name="WormBaseParasite"/>
        </authorList>
    </citation>
    <scope>IDENTIFICATION</scope>
</reference>
<evidence type="ECO:0000313" key="2">
    <source>
        <dbReference type="WBParaSite" id="ALUE_0000132401-mRNA-1"/>
    </source>
</evidence>
<dbReference type="Proteomes" id="UP000036681">
    <property type="component" value="Unplaced"/>
</dbReference>
<evidence type="ECO:0000313" key="1">
    <source>
        <dbReference type="Proteomes" id="UP000036681"/>
    </source>
</evidence>
<proteinExistence type="predicted"/>
<keyword evidence="1" id="KW-1185">Reference proteome</keyword>
<dbReference type="AlphaFoldDB" id="A0A0M3HIH9"/>
<organism evidence="1 2">
    <name type="scientific">Ascaris lumbricoides</name>
    <name type="common">Giant roundworm</name>
    <dbReference type="NCBI Taxonomy" id="6252"/>
    <lineage>
        <taxon>Eukaryota</taxon>
        <taxon>Metazoa</taxon>
        <taxon>Ecdysozoa</taxon>
        <taxon>Nematoda</taxon>
        <taxon>Chromadorea</taxon>
        <taxon>Rhabditida</taxon>
        <taxon>Spirurina</taxon>
        <taxon>Ascaridomorpha</taxon>
        <taxon>Ascaridoidea</taxon>
        <taxon>Ascarididae</taxon>
        <taxon>Ascaris</taxon>
    </lineage>
</organism>
<dbReference type="WBParaSite" id="ALUE_0000132401-mRNA-1">
    <property type="protein sequence ID" value="ALUE_0000132401-mRNA-1"/>
    <property type="gene ID" value="ALUE_0000132401"/>
</dbReference>
<protein>
    <submittedName>
        <fullName evidence="2">HTH_48 domain-containing protein</fullName>
    </submittedName>
</protein>